<dbReference type="CDD" id="cd01347">
    <property type="entry name" value="ligand_gated_channel"/>
    <property type="match status" value="1"/>
</dbReference>
<organism evidence="19 20">
    <name type="scientific">Albibacterium bauzanense</name>
    <dbReference type="NCBI Taxonomy" id="653929"/>
    <lineage>
        <taxon>Bacteria</taxon>
        <taxon>Pseudomonadati</taxon>
        <taxon>Bacteroidota</taxon>
        <taxon>Sphingobacteriia</taxon>
        <taxon>Sphingobacteriales</taxon>
        <taxon>Sphingobacteriaceae</taxon>
        <taxon>Albibacterium</taxon>
    </lineage>
</organism>
<evidence type="ECO:0000256" key="12">
    <source>
        <dbReference type="ARBA" id="ARBA00023170"/>
    </source>
</evidence>
<dbReference type="Gene3D" id="2.40.170.20">
    <property type="entry name" value="TonB-dependent receptor, beta-barrel domain"/>
    <property type="match status" value="1"/>
</dbReference>
<dbReference type="Proteomes" id="UP000294616">
    <property type="component" value="Unassembled WGS sequence"/>
</dbReference>
<keyword evidence="7 16" id="KW-0732">Signal</keyword>
<keyword evidence="4 14" id="KW-1134">Transmembrane beta strand</keyword>
<evidence type="ECO:0000256" key="15">
    <source>
        <dbReference type="RuleBase" id="RU003357"/>
    </source>
</evidence>
<evidence type="ECO:0000256" key="11">
    <source>
        <dbReference type="ARBA" id="ARBA00023136"/>
    </source>
</evidence>
<evidence type="ECO:0000256" key="6">
    <source>
        <dbReference type="ARBA" id="ARBA00022692"/>
    </source>
</evidence>
<evidence type="ECO:0000256" key="5">
    <source>
        <dbReference type="ARBA" id="ARBA00022496"/>
    </source>
</evidence>
<sequence length="830" mass="91700">MTILNFKVKVLLSTITIILFSGLLKAQTTDNDRTQRPGSISGTIVSELNEPLTRISIKLEETQTGTITNSEGQFEIKNLSAGSYTITASGIGYTASKQNVRVNAGETTTIDLQLDKATQSLNEVVIQGNTNRFSKKQSDYVSKMPLLNLENPQVYNTVPKELITEQLIFSVDDAIRNAPGIQKMWEATGRSGDGGSYYGTRGFIAQGSLRNGLLGKVTSTVDAINLERLEVIKGPSATLFGSSLTSYGGAINRVTKKPFEQFQSEISFASGTDEFHRVSADVNAPLTKDGKLLFRLNTAYNYEGSFQNVGFQRSFAAAPSLLYQPTDRLSISLDAELSSVKSTGKQMLFFYFPADELGIHNAKDLNLDYKESYMGNGLEQKSRSTNFYGQINYKISDSFTSSTNFSSSHSYSDGFGSYFYLVPNYIVTQDPADVGMSNYMTRADQSTKDSKVTAFEVQQNFNGDFMIGNLRNRIVLGLDFYSTNSNINFFGSEYDTVPLNDPNFDYSSFNGKNLGQMYAEGDIDFTWPDISKTKTYSAFVSDVLDITDNFSVLAALRADKFDNEGGLTGSDAFEGYSQNALSPKFGVVFQPVKDRVSLFANYQNSFTNKGTYLAYDVTAPNNLTQKIADLEHANQIEGGVKINAWQGRLSTTISYYNILVDNILRTDPNPDAAQLSAQVQDGSQRSKGIELDLIANPYKGLNVIAGFSYNDSKFEKSDADVIGRRPTTASSPYQVNLWISYHFPENIVKGLGVGVGGNYASDNKILNSVYYGEFTLPAYTVFNASAFYDYQKVRLSIKVDNISNQKYWIGYTTANPQKPRSMVASLAYKF</sequence>
<protein>
    <submittedName>
        <fullName evidence="19">Iron complex outermembrane receptor protein</fullName>
    </submittedName>
</protein>
<feature type="signal peptide" evidence="16">
    <location>
        <begin position="1"/>
        <end position="26"/>
    </location>
</feature>
<evidence type="ECO:0000256" key="16">
    <source>
        <dbReference type="SAM" id="SignalP"/>
    </source>
</evidence>
<dbReference type="InterPro" id="IPR012910">
    <property type="entry name" value="Plug_dom"/>
</dbReference>
<keyword evidence="6 14" id="KW-0812">Transmembrane</keyword>
<proteinExistence type="inferred from homology"/>
<dbReference type="GO" id="GO:0038023">
    <property type="term" value="F:signaling receptor activity"/>
    <property type="evidence" value="ECO:0007669"/>
    <property type="project" value="InterPro"/>
</dbReference>
<dbReference type="Pfam" id="PF07715">
    <property type="entry name" value="Plug"/>
    <property type="match status" value="1"/>
</dbReference>
<dbReference type="InterPro" id="IPR036942">
    <property type="entry name" value="Beta-barrel_TonB_sf"/>
</dbReference>
<evidence type="ECO:0000256" key="3">
    <source>
        <dbReference type="ARBA" id="ARBA00022448"/>
    </source>
</evidence>
<dbReference type="InterPro" id="IPR037066">
    <property type="entry name" value="Plug_dom_sf"/>
</dbReference>
<dbReference type="GO" id="GO:0015344">
    <property type="term" value="F:siderophore uptake transmembrane transporter activity"/>
    <property type="evidence" value="ECO:0007669"/>
    <property type="project" value="TreeGrafter"/>
</dbReference>
<dbReference type="RefSeq" id="WP_132223203.1">
    <property type="nucleotide sequence ID" value="NZ_SMGO01000002.1"/>
</dbReference>
<evidence type="ECO:0000256" key="13">
    <source>
        <dbReference type="ARBA" id="ARBA00023237"/>
    </source>
</evidence>
<dbReference type="Gene3D" id="2.170.130.10">
    <property type="entry name" value="TonB-dependent receptor, plug domain"/>
    <property type="match status" value="1"/>
</dbReference>
<dbReference type="EMBL" id="SMGO01000002">
    <property type="protein sequence ID" value="TCK82924.1"/>
    <property type="molecule type" value="Genomic_DNA"/>
</dbReference>
<evidence type="ECO:0000259" key="18">
    <source>
        <dbReference type="Pfam" id="PF07715"/>
    </source>
</evidence>
<keyword evidence="10 15" id="KW-0798">TonB box</keyword>
<evidence type="ECO:0000256" key="14">
    <source>
        <dbReference type="PROSITE-ProRule" id="PRU01360"/>
    </source>
</evidence>
<evidence type="ECO:0000313" key="19">
    <source>
        <dbReference type="EMBL" id="TCK82924.1"/>
    </source>
</evidence>
<dbReference type="InterPro" id="IPR039426">
    <property type="entry name" value="TonB-dep_rcpt-like"/>
</dbReference>
<evidence type="ECO:0000259" key="17">
    <source>
        <dbReference type="Pfam" id="PF00593"/>
    </source>
</evidence>
<evidence type="ECO:0000256" key="9">
    <source>
        <dbReference type="ARBA" id="ARBA00023065"/>
    </source>
</evidence>
<reference evidence="19 20" key="1">
    <citation type="submission" date="2019-03" db="EMBL/GenBank/DDBJ databases">
        <title>Genomic Encyclopedia of Archaeal and Bacterial Type Strains, Phase II (KMG-II): from individual species to whole genera.</title>
        <authorList>
            <person name="Goeker M."/>
        </authorList>
    </citation>
    <scope>NUCLEOTIDE SEQUENCE [LARGE SCALE GENOMIC DNA]</scope>
    <source>
        <strain evidence="19 20">DSM 22554</strain>
    </source>
</reference>
<feature type="chain" id="PRO_5020807732" evidence="16">
    <location>
        <begin position="27"/>
        <end position="830"/>
    </location>
</feature>
<evidence type="ECO:0000256" key="2">
    <source>
        <dbReference type="ARBA" id="ARBA00009810"/>
    </source>
</evidence>
<keyword evidence="11 14" id="KW-0472">Membrane</keyword>
<dbReference type="Pfam" id="PF00593">
    <property type="entry name" value="TonB_dep_Rec_b-barrel"/>
    <property type="match status" value="1"/>
</dbReference>
<dbReference type="InterPro" id="IPR000531">
    <property type="entry name" value="Beta-barrel_TonB"/>
</dbReference>
<dbReference type="NCBIfam" id="TIGR01783">
    <property type="entry name" value="TonB-siderophor"/>
    <property type="match status" value="1"/>
</dbReference>
<keyword evidence="8" id="KW-0408">Iron</keyword>
<dbReference type="GO" id="GO:0015891">
    <property type="term" value="P:siderophore transport"/>
    <property type="evidence" value="ECO:0007669"/>
    <property type="project" value="InterPro"/>
</dbReference>
<dbReference type="SUPFAM" id="SSF49464">
    <property type="entry name" value="Carboxypeptidase regulatory domain-like"/>
    <property type="match status" value="1"/>
</dbReference>
<dbReference type="PANTHER" id="PTHR32552:SF68">
    <property type="entry name" value="FERRICHROME OUTER MEMBRANE TRANSPORTER_PHAGE RECEPTOR"/>
    <property type="match status" value="1"/>
</dbReference>
<keyword evidence="13 14" id="KW-0998">Cell outer membrane</keyword>
<evidence type="ECO:0000256" key="7">
    <source>
        <dbReference type="ARBA" id="ARBA00022729"/>
    </source>
</evidence>
<dbReference type="AlphaFoldDB" id="A0A4R1LWT1"/>
<dbReference type="GO" id="GO:0009279">
    <property type="term" value="C:cell outer membrane"/>
    <property type="evidence" value="ECO:0007669"/>
    <property type="project" value="UniProtKB-SubCell"/>
</dbReference>
<dbReference type="InterPro" id="IPR010105">
    <property type="entry name" value="TonB_sidphr_rcpt"/>
</dbReference>
<accession>A0A4R1LWT1</accession>
<evidence type="ECO:0000256" key="1">
    <source>
        <dbReference type="ARBA" id="ARBA00004571"/>
    </source>
</evidence>
<keyword evidence="3 14" id="KW-0813">Transport</keyword>
<feature type="domain" description="TonB-dependent receptor-like beta-barrel" evidence="17">
    <location>
        <begin position="377"/>
        <end position="802"/>
    </location>
</feature>
<dbReference type="PROSITE" id="PS52016">
    <property type="entry name" value="TONB_DEPENDENT_REC_3"/>
    <property type="match status" value="1"/>
</dbReference>
<evidence type="ECO:0000256" key="4">
    <source>
        <dbReference type="ARBA" id="ARBA00022452"/>
    </source>
</evidence>
<dbReference type="InterPro" id="IPR008969">
    <property type="entry name" value="CarboxyPept-like_regulatory"/>
</dbReference>
<comment type="similarity">
    <text evidence="2 14 15">Belongs to the TonB-dependent receptor family.</text>
</comment>
<evidence type="ECO:0000256" key="10">
    <source>
        <dbReference type="ARBA" id="ARBA00023077"/>
    </source>
</evidence>
<dbReference type="PANTHER" id="PTHR32552">
    <property type="entry name" value="FERRICHROME IRON RECEPTOR-RELATED"/>
    <property type="match status" value="1"/>
</dbReference>
<comment type="caution">
    <text evidence="19">The sequence shown here is derived from an EMBL/GenBank/DDBJ whole genome shotgun (WGS) entry which is preliminary data.</text>
</comment>
<dbReference type="Gene3D" id="2.60.40.1120">
    <property type="entry name" value="Carboxypeptidase-like, regulatory domain"/>
    <property type="match status" value="1"/>
</dbReference>
<keyword evidence="5" id="KW-0410">Iron transport</keyword>
<keyword evidence="9" id="KW-0406">Ion transport</keyword>
<evidence type="ECO:0000313" key="20">
    <source>
        <dbReference type="Proteomes" id="UP000294616"/>
    </source>
</evidence>
<gene>
    <name evidence="19" type="ORF">C8N28_1511</name>
</gene>
<name>A0A4R1LWT1_9SPHI</name>
<evidence type="ECO:0000256" key="8">
    <source>
        <dbReference type="ARBA" id="ARBA00023004"/>
    </source>
</evidence>
<dbReference type="OrthoDB" id="9775095at2"/>
<feature type="domain" description="TonB-dependent receptor plug" evidence="18">
    <location>
        <begin position="150"/>
        <end position="243"/>
    </location>
</feature>
<dbReference type="Pfam" id="PF13715">
    <property type="entry name" value="CarbopepD_reg_2"/>
    <property type="match status" value="1"/>
</dbReference>
<keyword evidence="12 19" id="KW-0675">Receptor</keyword>
<keyword evidence="20" id="KW-1185">Reference proteome</keyword>
<comment type="subcellular location">
    <subcellularLocation>
        <location evidence="1 14">Cell outer membrane</location>
        <topology evidence="1 14">Multi-pass membrane protein</topology>
    </subcellularLocation>
</comment>
<dbReference type="SUPFAM" id="SSF56935">
    <property type="entry name" value="Porins"/>
    <property type="match status" value="1"/>
</dbReference>